<dbReference type="SUPFAM" id="SSF55166">
    <property type="entry name" value="Hedgehog/DD-peptidase"/>
    <property type="match status" value="1"/>
</dbReference>
<dbReference type="Pfam" id="PF01427">
    <property type="entry name" value="Peptidase_M15"/>
    <property type="match status" value="1"/>
</dbReference>
<name>A0ABQ2HWV7_9PSEU</name>
<evidence type="ECO:0000256" key="6">
    <source>
        <dbReference type="ARBA" id="ARBA00022997"/>
    </source>
</evidence>
<evidence type="ECO:0000256" key="7">
    <source>
        <dbReference type="ARBA" id="ARBA00023049"/>
    </source>
</evidence>
<keyword evidence="10" id="KW-1185">Reference proteome</keyword>
<dbReference type="InterPro" id="IPR009045">
    <property type="entry name" value="Zn_M74/Hedgehog-like"/>
</dbReference>
<keyword evidence="6" id="KW-0224">Dipeptidase</keyword>
<evidence type="ECO:0000256" key="2">
    <source>
        <dbReference type="ARBA" id="ARBA00022670"/>
    </source>
</evidence>
<dbReference type="PANTHER" id="PTHR43126">
    <property type="entry name" value="D-ALANYL-D-ALANINE DIPEPTIDASE"/>
    <property type="match status" value="1"/>
</dbReference>
<keyword evidence="8" id="KW-0961">Cell wall biogenesis/degradation</keyword>
<keyword evidence="4" id="KW-0378">Hydrolase</keyword>
<evidence type="ECO:0008006" key="11">
    <source>
        <dbReference type="Google" id="ProtNLM"/>
    </source>
</evidence>
<dbReference type="InterPro" id="IPR000755">
    <property type="entry name" value="A_A_dipeptidase"/>
</dbReference>
<evidence type="ECO:0000256" key="8">
    <source>
        <dbReference type="ARBA" id="ARBA00023316"/>
    </source>
</evidence>
<keyword evidence="3" id="KW-0479">Metal-binding</keyword>
<reference evidence="10" key="1">
    <citation type="journal article" date="2019" name="Int. J. Syst. Evol. Microbiol.">
        <title>The Global Catalogue of Microorganisms (GCM) 10K type strain sequencing project: providing services to taxonomists for standard genome sequencing and annotation.</title>
        <authorList>
            <consortium name="The Broad Institute Genomics Platform"/>
            <consortium name="The Broad Institute Genome Sequencing Center for Infectious Disease"/>
            <person name="Wu L."/>
            <person name="Ma J."/>
        </authorList>
    </citation>
    <scope>NUCLEOTIDE SEQUENCE [LARGE SCALE GENOMIC DNA]</scope>
    <source>
        <strain evidence="10">CGMCC 4.7319</strain>
    </source>
</reference>
<evidence type="ECO:0000256" key="3">
    <source>
        <dbReference type="ARBA" id="ARBA00022723"/>
    </source>
</evidence>
<evidence type="ECO:0000256" key="4">
    <source>
        <dbReference type="ARBA" id="ARBA00022801"/>
    </source>
</evidence>
<proteinExistence type="predicted"/>
<evidence type="ECO:0000256" key="1">
    <source>
        <dbReference type="ARBA" id="ARBA00001362"/>
    </source>
</evidence>
<dbReference type="Proteomes" id="UP000597656">
    <property type="component" value="Unassembled WGS sequence"/>
</dbReference>
<protein>
    <recommendedName>
        <fullName evidence="11">D-alanyl-D-alanine dipeptidase</fullName>
    </recommendedName>
</protein>
<dbReference type="PANTHER" id="PTHR43126:SF1">
    <property type="entry name" value="D-ALANYL-D-ALANINE DIPEPTIDASE"/>
    <property type="match status" value="1"/>
</dbReference>
<dbReference type="EMBL" id="BMNC01000003">
    <property type="protein sequence ID" value="GGM91233.1"/>
    <property type="molecule type" value="Genomic_DNA"/>
</dbReference>
<comment type="caution">
    <text evidence="9">The sequence shown here is derived from an EMBL/GenBank/DDBJ whole genome shotgun (WGS) entry which is preliminary data.</text>
</comment>
<organism evidence="9 10">
    <name type="scientific">Lentzea pudingi</name>
    <dbReference type="NCBI Taxonomy" id="1789439"/>
    <lineage>
        <taxon>Bacteria</taxon>
        <taxon>Bacillati</taxon>
        <taxon>Actinomycetota</taxon>
        <taxon>Actinomycetes</taxon>
        <taxon>Pseudonocardiales</taxon>
        <taxon>Pseudonocardiaceae</taxon>
        <taxon>Lentzea</taxon>
    </lineage>
</organism>
<keyword evidence="7" id="KW-0482">Metalloprotease</keyword>
<evidence type="ECO:0000313" key="9">
    <source>
        <dbReference type="EMBL" id="GGM91233.1"/>
    </source>
</evidence>
<evidence type="ECO:0000256" key="5">
    <source>
        <dbReference type="ARBA" id="ARBA00022833"/>
    </source>
</evidence>
<dbReference type="Gene3D" id="3.30.1380.10">
    <property type="match status" value="1"/>
</dbReference>
<evidence type="ECO:0000313" key="10">
    <source>
        <dbReference type="Proteomes" id="UP000597656"/>
    </source>
</evidence>
<keyword evidence="2" id="KW-0645">Protease</keyword>
<gene>
    <name evidence="9" type="ORF">GCM10011609_30520</name>
</gene>
<sequence>MTGQARENRQLLESAMARAGFRNLPEKWWHFTLNDEPFPDTYFNFPVAR</sequence>
<accession>A0ABQ2HWV7</accession>
<keyword evidence="5" id="KW-0862">Zinc</keyword>
<comment type="catalytic activity">
    <reaction evidence="1">
        <text>D-alanyl-D-alanine + H2O = 2 D-alanine</text>
        <dbReference type="Rhea" id="RHEA:20661"/>
        <dbReference type="ChEBI" id="CHEBI:15377"/>
        <dbReference type="ChEBI" id="CHEBI:57416"/>
        <dbReference type="ChEBI" id="CHEBI:57822"/>
        <dbReference type="EC" id="3.4.13.22"/>
    </reaction>
</comment>